<sequence>MSTTIFSLVLLLTPTMNTFQRTTSQTVKMFLAETLKLPQMLALSQIGTVWIPMRQLTQNNHTVFWTIVQMHRQRHN</sequence>
<proteinExistence type="predicted"/>
<protein>
    <recommendedName>
        <fullName evidence="3">Secreted protein</fullName>
    </recommendedName>
</protein>
<keyword evidence="1" id="KW-0732">Signal</keyword>
<organism evidence="2">
    <name type="scientific">Arundo donax</name>
    <name type="common">Giant reed</name>
    <name type="synonym">Donax arundinaceus</name>
    <dbReference type="NCBI Taxonomy" id="35708"/>
    <lineage>
        <taxon>Eukaryota</taxon>
        <taxon>Viridiplantae</taxon>
        <taxon>Streptophyta</taxon>
        <taxon>Embryophyta</taxon>
        <taxon>Tracheophyta</taxon>
        <taxon>Spermatophyta</taxon>
        <taxon>Magnoliopsida</taxon>
        <taxon>Liliopsida</taxon>
        <taxon>Poales</taxon>
        <taxon>Poaceae</taxon>
        <taxon>PACMAD clade</taxon>
        <taxon>Arundinoideae</taxon>
        <taxon>Arundineae</taxon>
        <taxon>Arundo</taxon>
    </lineage>
</organism>
<dbReference type="AlphaFoldDB" id="A0A0A9AQW9"/>
<reference evidence="2" key="1">
    <citation type="submission" date="2014-09" db="EMBL/GenBank/DDBJ databases">
        <authorList>
            <person name="Magalhaes I.L.F."/>
            <person name="Oliveira U."/>
            <person name="Santos F.R."/>
            <person name="Vidigal T.H.D.A."/>
            <person name="Brescovit A.D."/>
            <person name="Santos A.J."/>
        </authorList>
    </citation>
    <scope>NUCLEOTIDE SEQUENCE</scope>
    <source>
        <tissue evidence="2">Shoot tissue taken approximately 20 cm above the soil surface</tissue>
    </source>
</reference>
<name>A0A0A9AQW9_ARUDO</name>
<evidence type="ECO:0008006" key="3">
    <source>
        <dbReference type="Google" id="ProtNLM"/>
    </source>
</evidence>
<evidence type="ECO:0000313" key="2">
    <source>
        <dbReference type="EMBL" id="JAD51320.1"/>
    </source>
</evidence>
<feature type="chain" id="PRO_5002042693" description="Secreted protein" evidence="1">
    <location>
        <begin position="19"/>
        <end position="76"/>
    </location>
</feature>
<dbReference type="EMBL" id="GBRH01246575">
    <property type="protein sequence ID" value="JAD51320.1"/>
    <property type="molecule type" value="Transcribed_RNA"/>
</dbReference>
<evidence type="ECO:0000256" key="1">
    <source>
        <dbReference type="SAM" id="SignalP"/>
    </source>
</evidence>
<feature type="signal peptide" evidence="1">
    <location>
        <begin position="1"/>
        <end position="18"/>
    </location>
</feature>
<reference evidence="2" key="2">
    <citation type="journal article" date="2015" name="Data Brief">
        <title>Shoot transcriptome of the giant reed, Arundo donax.</title>
        <authorList>
            <person name="Barrero R.A."/>
            <person name="Guerrero F.D."/>
            <person name="Moolhuijzen P."/>
            <person name="Goolsby J.A."/>
            <person name="Tidwell J."/>
            <person name="Bellgard S.E."/>
            <person name="Bellgard M.I."/>
        </authorList>
    </citation>
    <scope>NUCLEOTIDE SEQUENCE</scope>
    <source>
        <tissue evidence="2">Shoot tissue taken approximately 20 cm above the soil surface</tissue>
    </source>
</reference>
<accession>A0A0A9AQW9</accession>